<feature type="domain" description="EF-hand" evidence="5">
    <location>
        <begin position="36"/>
        <end position="71"/>
    </location>
</feature>
<dbReference type="PANTHER" id="PTHR13025:SF6">
    <property type="entry name" value="EF-HAND DOMAIN-CONTAINING PROTEIN-RELATED"/>
    <property type="match status" value="1"/>
</dbReference>
<keyword evidence="1" id="KW-0479">Metal-binding</keyword>
<dbReference type="GO" id="GO:0005509">
    <property type="term" value="F:calcium ion binding"/>
    <property type="evidence" value="ECO:0007669"/>
    <property type="project" value="InterPro"/>
</dbReference>
<evidence type="ECO:0000256" key="1">
    <source>
        <dbReference type="ARBA" id="ARBA00022723"/>
    </source>
</evidence>
<dbReference type="InterPro" id="IPR040365">
    <property type="entry name" value="EFHD1/2"/>
</dbReference>
<dbReference type="PROSITE" id="PS50222">
    <property type="entry name" value="EF_HAND_2"/>
    <property type="match status" value="2"/>
</dbReference>
<feature type="region of interest" description="Disordered" evidence="4">
    <location>
        <begin position="146"/>
        <end position="181"/>
    </location>
</feature>
<reference evidence="6" key="1">
    <citation type="submission" date="2017-11" db="EMBL/GenBank/DDBJ databases">
        <title>The sensing device of the deep-sea amphipod.</title>
        <authorList>
            <person name="Kobayashi H."/>
            <person name="Nagahama T."/>
            <person name="Arai W."/>
            <person name="Sasagawa Y."/>
            <person name="Umeda M."/>
            <person name="Hayashi T."/>
            <person name="Nikaido I."/>
            <person name="Watanabe H."/>
            <person name="Oguri K."/>
            <person name="Kitazato H."/>
            <person name="Fujioka K."/>
            <person name="Kido Y."/>
            <person name="Takami H."/>
        </authorList>
    </citation>
    <scope>NUCLEOTIDE SEQUENCE</scope>
    <source>
        <tissue evidence="6">Whole body</tissue>
    </source>
</reference>
<proteinExistence type="evidence at transcript level"/>
<dbReference type="PROSITE" id="PS00018">
    <property type="entry name" value="EF_HAND_1"/>
    <property type="match status" value="2"/>
</dbReference>
<dbReference type="InterPro" id="IPR002048">
    <property type="entry name" value="EF_hand_dom"/>
</dbReference>
<name>A0A6A7G0A1_9CRUS</name>
<dbReference type="InterPro" id="IPR011992">
    <property type="entry name" value="EF-hand-dom_pair"/>
</dbReference>
<dbReference type="SMART" id="SM00054">
    <property type="entry name" value="EFh"/>
    <property type="match status" value="2"/>
</dbReference>
<dbReference type="Gene3D" id="1.10.238.10">
    <property type="entry name" value="EF-hand"/>
    <property type="match status" value="1"/>
</dbReference>
<dbReference type="InterPro" id="IPR049025">
    <property type="entry name" value="AIF-1_EF_pair"/>
</dbReference>
<sequence length="181" mass="20718">MSELEKAFQRRQDVGASGDDRKIFNPYSEFPELSRKEIREYEKTFKKYDTSRDGFLDLMELKYLMEKLGSPQTHIGLKAMIKEVDEDNDGVMSFREFLLIFVKATRGDLHCAGLQSLSKSVDVAAEGVHGAKGFFEAHINQQSASLKNEQEIKAEQVEKRKEREAAAKRRADFKAKSSIFK</sequence>
<evidence type="ECO:0000256" key="3">
    <source>
        <dbReference type="ARBA" id="ARBA00022837"/>
    </source>
</evidence>
<keyword evidence="3" id="KW-0106">Calcium</keyword>
<evidence type="ECO:0000256" key="4">
    <source>
        <dbReference type="SAM" id="MobiDB-lite"/>
    </source>
</evidence>
<feature type="compositionally biased region" description="Basic and acidic residues" evidence="4">
    <location>
        <begin position="148"/>
        <end position="175"/>
    </location>
</feature>
<dbReference type="Pfam" id="PF21008">
    <property type="entry name" value="AIF-1"/>
    <property type="match status" value="1"/>
</dbReference>
<feature type="region of interest" description="Disordered" evidence="4">
    <location>
        <begin position="1"/>
        <end position="23"/>
    </location>
</feature>
<evidence type="ECO:0000259" key="5">
    <source>
        <dbReference type="PROSITE" id="PS50222"/>
    </source>
</evidence>
<dbReference type="CDD" id="cd00051">
    <property type="entry name" value="EFh"/>
    <property type="match status" value="1"/>
</dbReference>
<keyword evidence="2" id="KW-0677">Repeat</keyword>
<protein>
    <submittedName>
        <fullName evidence="6">EF-hand domain family</fullName>
    </submittedName>
</protein>
<dbReference type="AlphaFoldDB" id="A0A6A7G0A1"/>
<evidence type="ECO:0000256" key="2">
    <source>
        <dbReference type="ARBA" id="ARBA00022737"/>
    </source>
</evidence>
<dbReference type="PANTHER" id="PTHR13025">
    <property type="entry name" value="EF-HAND DOMAIN-CONTAINING PROTEIN D"/>
    <property type="match status" value="1"/>
</dbReference>
<accession>A0A6A7G0A1</accession>
<dbReference type="InterPro" id="IPR018247">
    <property type="entry name" value="EF_Hand_1_Ca_BS"/>
</dbReference>
<dbReference type="SUPFAM" id="SSF47473">
    <property type="entry name" value="EF-hand"/>
    <property type="match status" value="1"/>
</dbReference>
<organism evidence="6">
    <name type="scientific">Hirondellea gigas</name>
    <dbReference type="NCBI Taxonomy" id="1518452"/>
    <lineage>
        <taxon>Eukaryota</taxon>
        <taxon>Metazoa</taxon>
        <taxon>Ecdysozoa</taxon>
        <taxon>Arthropoda</taxon>
        <taxon>Crustacea</taxon>
        <taxon>Multicrustacea</taxon>
        <taxon>Malacostraca</taxon>
        <taxon>Eumalacostraca</taxon>
        <taxon>Peracarida</taxon>
        <taxon>Amphipoda</taxon>
        <taxon>Amphilochidea</taxon>
        <taxon>Lysianassida</taxon>
        <taxon>Lysianassidira</taxon>
        <taxon>Lysianassoidea</taxon>
        <taxon>Lysianassidae</taxon>
        <taxon>Hirondellea</taxon>
    </lineage>
</organism>
<feature type="domain" description="EF-hand" evidence="5">
    <location>
        <begin position="72"/>
        <end position="107"/>
    </location>
</feature>
<evidence type="ECO:0000313" key="6">
    <source>
        <dbReference type="EMBL" id="LAC23485.1"/>
    </source>
</evidence>
<dbReference type="EMBL" id="IACT01004287">
    <property type="protein sequence ID" value="LAC23485.1"/>
    <property type="molecule type" value="mRNA"/>
</dbReference>
<dbReference type="FunFam" id="1.10.238.10:FF:000112">
    <property type="entry name" value="EF-hand domain family, member D2"/>
    <property type="match status" value="1"/>
</dbReference>